<feature type="compositionally biased region" description="Pro residues" evidence="2">
    <location>
        <begin position="1695"/>
        <end position="1711"/>
    </location>
</feature>
<name>A0A268EZ75_9BACL</name>
<evidence type="ECO:0000259" key="5">
    <source>
        <dbReference type="PROSITE" id="PS51841"/>
    </source>
</evidence>
<dbReference type="PROSITE" id="PS51841">
    <property type="entry name" value="LTD"/>
    <property type="match status" value="1"/>
</dbReference>
<dbReference type="Gene3D" id="3.60.10.10">
    <property type="entry name" value="Endonuclease/exonuclease/phosphatase"/>
    <property type="match status" value="1"/>
</dbReference>
<dbReference type="Pfam" id="PF00932">
    <property type="entry name" value="LTD"/>
    <property type="match status" value="1"/>
</dbReference>
<dbReference type="InterPro" id="IPR036907">
    <property type="entry name" value="5'-Nucleotdase_C_sf"/>
</dbReference>
<keyword evidence="1" id="KW-0732">Signal</keyword>
<dbReference type="EMBL" id="NPBY01000021">
    <property type="protein sequence ID" value="PAD78422.1"/>
    <property type="molecule type" value="Genomic_DNA"/>
</dbReference>
<dbReference type="Gene3D" id="3.90.780.10">
    <property type="entry name" value="5'-Nucleotidase, C-terminal domain"/>
    <property type="match status" value="1"/>
</dbReference>
<protein>
    <submittedName>
        <fullName evidence="6">Multifunctional nuclease/2',3'-cyclic-nucleotide 2'-phosphodiesterase/5'-nucleotidase/3'-nucleotidase</fullName>
    </submittedName>
</protein>
<dbReference type="PRINTS" id="PR01607">
    <property type="entry name" value="APYRASEFAMLY"/>
</dbReference>
<dbReference type="SUPFAM" id="SSF74853">
    <property type="entry name" value="Lamin A/C globular tail domain"/>
    <property type="match status" value="1"/>
</dbReference>
<feature type="region of interest" description="Disordered" evidence="2">
    <location>
        <begin position="178"/>
        <end position="219"/>
    </location>
</feature>
<evidence type="ECO:0000256" key="3">
    <source>
        <dbReference type="SAM" id="Phobius"/>
    </source>
</evidence>
<evidence type="ECO:0000256" key="1">
    <source>
        <dbReference type="ARBA" id="ARBA00022729"/>
    </source>
</evidence>
<feature type="domain" description="SLH" evidence="4">
    <location>
        <begin position="2001"/>
        <end position="2064"/>
    </location>
</feature>
<dbReference type="Gene3D" id="3.60.21.10">
    <property type="match status" value="1"/>
</dbReference>
<evidence type="ECO:0000313" key="6">
    <source>
        <dbReference type="EMBL" id="PAD78422.1"/>
    </source>
</evidence>
<dbReference type="Pfam" id="PF03372">
    <property type="entry name" value="Exo_endo_phos"/>
    <property type="match status" value="1"/>
</dbReference>
<dbReference type="InterPro" id="IPR004843">
    <property type="entry name" value="Calcineurin-like_PHP"/>
</dbReference>
<reference evidence="6 7" key="1">
    <citation type="submission" date="2017-07" db="EMBL/GenBank/DDBJ databases">
        <title>Isolation and whole genome analysis of endospore-forming bacteria from heroin.</title>
        <authorList>
            <person name="Kalinowski J."/>
            <person name="Ahrens B."/>
            <person name="Al-Dilaimi A."/>
            <person name="Winkler A."/>
            <person name="Wibberg D."/>
            <person name="Schleenbecker U."/>
            <person name="Ruckert C."/>
            <person name="Wolfel R."/>
            <person name="Grass G."/>
        </authorList>
    </citation>
    <scope>NUCLEOTIDE SEQUENCE [LARGE SCALE GENOMIC DNA]</scope>
    <source>
        <strain evidence="6 7">7537-G1</strain>
    </source>
</reference>
<dbReference type="PROSITE" id="PS00785">
    <property type="entry name" value="5_NUCLEOTIDASE_1"/>
    <property type="match status" value="1"/>
</dbReference>
<dbReference type="Proteomes" id="UP000215596">
    <property type="component" value="Unassembled WGS sequence"/>
</dbReference>
<dbReference type="SUPFAM" id="SSF56300">
    <property type="entry name" value="Metallo-dependent phosphatases"/>
    <property type="match status" value="1"/>
</dbReference>
<dbReference type="InterPro" id="IPR059177">
    <property type="entry name" value="GH29D-like_dom"/>
</dbReference>
<accession>A0A268EZ75</accession>
<dbReference type="InterPro" id="IPR005135">
    <property type="entry name" value="Endo/exonuclease/phosphatase"/>
</dbReference>
<dbReference type="Pfam" id="PF00395">
    <property type="entry name" value="SLH"/>
    <property type="match status" value="3"/>
</dbReference>
<dbReference type="InterPro" id="IPR006146">
    <property type="entry name" value="5'-Nucleotdase_CS"/>
</dbReference>
<dbReference type="InterPro" id="IPR036415">
    <property type="entry name" value="Lamin_tail_dom_sf"/>
</dbReference>
<dbReference type="CDD" id="cd04486">
    <property type="entry name" value="YhcR_OBF_like"/>
    <property type="match status" value="1"/>
</dbReference>
<comment type="caution">
    <text evidence="6">The sequence shown here is derived from an EMBL/GenBank/DDBJ whole genome shotgun (WGS) entry which is preliminary data.</text>
</comment>
<dbReference type="Pfam" id="PF00149">
    <property type="entry name" value="Metallophos"/>
    <property type="match status" value="1"/>
</dbReference>
<dbReference type="OrthoDB" id="9801679at2"/>
<organism evidence="6 7">
    <name type="scientific">Paenibacillus campinasensis</name>
    <dbReference type="NCBI Taxonomy" id="66347"/>
    <lineage>
        <taxon>Bacteria</taxon>
        <taxon>Bacillati</taxon>
        <taxon>Bacillota</taxon>
        <taxon>Bacilli</taxon>
        <taxon>Bacillales</taxon>
        <taxon>Paenibacillaceae</taxon>
        <taxon>Paenibacillus</taxon>
    </lineage>
</organism>
<dbReference type="PANTHER" id="PTHR42834">
    <property type="entry name" value="ENDONUCLEASE/EXONUCLEASE/PHOSPHATASE FAMILY PROTEIN (AFU_ORTHOLOGUE AFUA_3G09210)"/>
    <property type="match status" value="1"/>
</dbReference>
<feature type="region of interest" description="Disordered" evidence="2">
    <location>
        <begin position="1655"/>
        <end position="1721"/>
    </location>
</feature>
<keyword evidence="3" id="KW-0812">Transmembrane</keyword>
<proteinExistence type="predicted"/>
<dbReference type="Pfam" id="PF13290">
    <property type="entry name" value="CHB_HEX_C_1"/>
    <property type="match status" value="1"/>
</dbReference>
<keyword evidence="3" id="KW-1133">Transmembrane helix</keyword>
<feature type="domain" description="SLH" evidence="4">
    <location>
        <begin position="2066"/>
        <end position="2126"/>
    </location>
</feature>
<evidence type="ECO:0000259" key="4">
    <source>
        <dbReference type="PROSITE" id="PS51272"/>
    </source>
</evidence>
<dbReference type="InterPro" id="IPR008334">
    <property type="entry name" value="5'-Nucleotdase_C"/>
</dbReference>
<dbReference type="CDD" id="cd10283">
    <property type="entry name" value="MnuA_DNase1-like"/>
    <property type="match status" value="1"/>
</dbReference>
<keyword evidence="3" id="KW-0472">Membrane</keyword>
<dbReference type="GO" id="GO:0009166">
    <property type="term" value="P:nucleotide catabolic process"/>
    <property type="evidence" value="ECO:0007669"/>
    <property type="project" value="InterPro"/>
</dbReference>
<dbReference type="GO" id="GO:0000166">
    <property type="term" value="F:nucleotide binding"/>
    <property type="evidence" value="ECO:0007669"/>
    <property type="project" value="InterPro"/>
</dbReference>
<dbReference type="InterPro" id="IPR036691">
    <property type="entry name" value="Endo/exonu/phosph_ase_sf"/>
</dbReference>
<feature type="domain" description="LTD" evidence="5">
    <location>
        <begin position="30"/>
        <end position="156"/>
    </location>
</feature>
<dbReference type="PANTHER" id="PTHR42834:SF1">
    <property type="entry name" value="ENDONUCLEASE_EXONUCLEASE_PHOSPHATASE FAMILY PROTEIN (AFU_ORTHOLOGUE AFUA_3G09210)"/>
    <property type="match status" value="1"/>
</dbReference>
<feature type="domain" description="SLH" evidence="4">
    <location>
        <begin position="1929"/>
        <end position="1992"/>
    </location>
</feature>
<dbReference type="GO" id="GO:0046872">
    <property type="term" value="F:metal ion binding"/>
    <property type="evidence" value="ECO:0007669"/>
    <property type="project" value="InterPro"/>
</dbReference>
<feature type="transmembrane region" description="Helical" evidence="3">
    <location>
        <begin position="12"/>
        <end position="31"/>
    </location>
</feature>
<evidence type="ECO:0000313" key="7">
    <source>
        <dbReference type="Proteomes" id="UP000215596"/>
    </source>
</evidence>
<dbReference type="InterPro" id="IPR006179">
    <property type="entry name" value="5_nucleotidase/apyrase"/>
</dbReference>
<sequence>MLSGLHRCKQLGSVFLAIMLVVTMILPSGFVRLAEASPSNDQVVISQVYGGGGNSGAVYTHDFIELYNPTNSYVDLAGWKVRYASATGTFNNVTELSGRLGPHQYYLIQQRGGQSGNGNALPAADLTGNIDLSGTNGKVDLVDATGAVVDFVGYGSTASAAEGQPTRSLSNATAAIRKEMPGGPAGNRGLDTDNNANDFTVTAPDPRNTAFTGAPEQPGNQLGEVTAAPEPNAWPAGTAITLAPPVVGASVYADVYASGTNNGSGFRLIDGPIELQEPIRIEAYAAMEGLDNGPTVSFVYDILSPVPVAEARTKERSEHAWTEGIITHIEGREIYIQDDTAGIVLYDYPLDASVGDRVSAAGVMDIYNNLQELKPHPLLPYEVTERNAGVPQPIRISGADLAPDQGEAYEARLVYMEDVAITAQNRPGEYTAVQDGHEFIIYSSLPKLEVGKVFSRVTGVVKQYRDIYELIPLNEASLVEERLSVIASPGPGPIVPGEKVTLTTPAEGGSIYYTTDGTEPTVSSALYSTPIPIDRDITIKAIVVAGGEQSRVFAFDYRAALQPRIGDIQGETHVSPYNGQTVQDIEGVVTQYGYTFSNGNDKGFYIQDPEPDDNPRTSDAIFVYAPNATLPDIGETVSVTGRVSEYNEGSASNLTTTQIELQRYERLGPADALPEPVTLGKEGLPLQAAIIDNDSFAEFDPEEDAIDFYESLEGMRVRLPQPTIISPYWTSAGTYNIPVRVENDVEDVLTPPGGLVLKEQGNLNPQRLLIAYGNPGEEVGTGDVFTEDVIGVIGYNSGNFKVIPPKDGLPSLISSPFEQEVSTIRAGEDQLTVATYNIENFYPGVGAAKINKLAESIADHLKSPDIIGLVEVQDNNGERNDGTTAADHSYQVLVDAIEAAGGPVYSYTDVEPVNNSDGGAPGANIRVGFLYNPERVKLADSVHQRKGSSTEATQYDASVDQLTYNPGRIDPLNPAFASSRKPLAAQFEFRGEKVIVIVNHFNSKSGDQGPFGAAQPPALSSELQRHQIAAVVNGFVKEVVSGNPEANVVVLGDLNDFQFTETAAILKGSELDNLIEKLPIGEQYTYTYDGNSQVLDHILVSKNLTRTAQIDVVHLNADFPPSRGRVSDHDPVVAAIDLGGSAEGGFPLTILHTNDTHANLDTTSSPDNIARRVTAIKEARAASVNPLLVDAGDVFSGTLYFNKYSGLADLEFMNLVGYDAMTFGNHEFDKGSEVLRDYIEQAQFPFVSSNVDFSADPVLSSKFKDEVTRDAQAGSVYPAIIMDMDGEQVGLIGLTTEDTASISSPGLVTFEDAVAKTRDTVAMLQREGINKIIVLSHLGYDADANLAREVEGIDIIVGGHSHTKLDEPVLDRSDSEPKLIVQAGEKGQYLGRLEVVFDEEGVLKEWDGRLISVDEKDGHDQYVIAPDPEALHLLNTKYKPGVEELKGTQVGRTQVLLNGERADVRTKETNLGNLIADGMLDAARAAGTGAVMALQNSGGIRASIEAGPITMGDVLTVLPFNNDLVTMTLTGQEIKEALENGVSRIPSADGRFPHVSGMRFIYDSTKPAGERVLRMEVRGADGYEPIDLSQSYVMATNVFTAQGGDFYESLKQAYLEGRVNLLYLPDYEVFSNYIEKVGTITADTAAVEGRITDLKGAPLPEVPGPGTPGGPGAPGTPGSPGTPGTPGTPGSPGTPGAPGPGTPPVPGPAPGTPGTGTPAAPGTVRLEVQAVNGEAAATVTEAAMQQALKEPHNGTVRIEVTSPGSQLLTSAAVTISSGALQAWLAQAGADVLAIVTPYASYELPKKEIHLPSLAQKLGSEGGGLALVFTLALNQDALESAAARGYSGLQAVDYTVALRTADESVMLESFDSYVKRTMKAGRPYSASSLAVVRIDGDEGTSAAYTPVPFMTEGDAIVIYSKTNSTYLALHNPVTFEDIATHWSRGDVESLAAKRIVTGRTATRYAPDDEVTRAEFAALLTRALGLAGHPSGQGAGQGQVPGQGAVFKDVAASDWHAGYIEAAVRAGIVSGYADGTFRPNQTITREEMVLMVFKALEATGYEASGGSSLRFADQERIGAWAAEAVQHLVSMGIMNGDERNRLMPKSSSTRAESAAVLNRMIGKLTYSK</sequence>
<dbReference type="SUPFAM" id="SSF56219">
    <property type="entry name" value="DNase I-like"/>
    <property type="match status" value="1"/>
</dbReference>
<gene>
    <name evidence="6" type="ORF">CHH67_06575</name>
</gene>
<dbReference type="InterPro" id="IPR001322">
    <property type="entry name" value="Lamin_tail_dom"/>
</dbReference>
<dbReference type="InterPro" id="IPR001119">
    <property type="entry name" value="SLH_dom"/>
</dbReference>
<dbReference type="GO" id="GO:0016788">
    <property type="term" value="F:hydrolase activity, acting on ester bonds"/>
    <property type="evidence" value="ECO:0007669"/>
    <property type="project" value="InterPro"/>
</dbReference>
<dbReference type="SUPFAM" id="SSF55816">
    <property type="entry name" value="5'-nucleotidase (syn. UDP-sugar hydrolase), C-terminal domain"/>
    <property type="match status" value="1"/>
</dbReference>
<dbReference type="InterPro" id="IPR029052">
    <property type="entry name" value="Metallo-depent_PP-like"/>
</dbReference>
<dbReference type="Pfam" id="PF02872">
    <property type="entry name" value="5_nucleotid_C"/>
    <property type="match status" value="1"/>
</dbReference>
<evidence type="ECO:0000256" key="2">
    <source>
        <dbReference type="SAM" id="MobiDB-lite"/>
    </source>
</evidence>
<dbReference type="PROSITE" id="PS51272">
    <property type="entry name" value="SLH"/>
    <property type="match status" value="3"/>
</dbReference>